<organism evidence="2 3">
    <name type="scientific">Streptomyces amritsarensis</name>
    <dbReference type="NCBI Taxonomy" id="681158"/>
    <lineage>
        <taxon>Bacteria</taxon>
        <taxon>Bacillati</taxon>
        <taxon>Actinomycetota</taxon>
        <taxon>Actinomycetes</taxon>
        <taxon>Kitasatosporales</taxon>
        <taxon>Streptomycetaceae</taxon>
        <taxon>Streptomyces</taxon>
    </lineage>
</organism>
<keyword evidence="1" id="KW-0812">Transmembrane</keyword>
<feature type="transmembrane region" description="Helical" evidence="1">
    <location>
        <begin position="36"/>
        <end position="58"/>
    </location>
</feature>
<evidence type="ECO:0008006" key="4">
    <source>
        <dbReference type="Google" id="ProtNLM"/>
    </source>
</evidence>
<dbReference type="Proteomes" id="UP000187151">
    <property type="component" value="Unassembled WGS sequence"/>
</dbReference>
<proteinExistence type="predicted"/>
<name>A0ABX3G8W7_9ACTN</name>
<keyword evidence="1" id="KW-0472">Membrane</keyword>
<evidence type="ECO:0000313" key="3">
    <source>
        <dbReference type="Proteomes" id="UP000187151"/>
    </source>
</evidence>
<accession>A0ABX3G8W7</accession>
<sequence>MVRRWSKAEMWVPSAYLALVVAMLVYIEIGSRMGDIGFFGVWPILATAPVSLLLLSSFRPAAADALNSAPMPPGEPYYGSEPPAEPPMEFISESAPRPSDWVPDTSVAADPGIWSGFGFHAAILAGALVNAAAIWTLLRYTARRRAAGKARVG</sequence>
<dbReference type="InterPro" id="IPR057702">
    <property type="entry name" value="DUF7942"/>
</dbReference>
<feature type="transmembrane region" description="Helical" evidence="1">
    <location>
        <begin position="117"/>
        <end position="138"/>
    </location>
</feature>
<dbReference type="NCBIfam" id="NF046119">
    <property type="entry name" value="memb_SCO4225"/>
    <property type="match status" value="1"/>
</dbReference>
<dbReference type="Pfam" id="PF25637">
    <property type="entry name" value="DUF7942"/>
    <property type="match status" value="1"/>
</dbReference>
<dbReference type="EMBL" id="MQUR01000019">
    <property type="protein sequence ID" value="OLZ68775.1"/>
    <property type="molecule type" value="Genomic_DNA"/>
</dbReference>
<evidence type="ECO:0000256" key="1">
    <source>
        <dbReference type="SAM" id="Phobius"/>
    </source>
</evidence>
<reference evidence="2 3" key="1">
    <citation type="submission" date="2016-01" db="EMBL/GenBank/DDBJ databases">
        <title>Streptomyces amritsarensis strain MTCC 11845 genome sequencing and assembly.</title>
        <authorList>
            <person name="Sharma D."/>
            <person name="Nair G.R."/>
            <person name="Kaur G."/>
            <person name="Manhas R.K."/>
            <person name="Mayilraj S."/>
        </authorList>
    </citation>
    <scope>NUCLEOTIDE SEQUENCE [LARGE SCALE GENOMIC DNA]</scope>
    <source>
        <strain evidence="2 3">MTCC 11845</strain>
    </source>
</reference>
<evidence type="ECO:0000313" key="2">
    <source>
        <dbReference type="EMBL" id="OLZ68775.1"/>
    </source>
</evidence>
<comment type="caution">
    <text evidence="2">The sequence shown here is derived from an EMBL/GenBank/DDBJ whole genome shotgun (WGS) entry which is preliminary data.</text>
</comment>
<feature type="transmembrane region" description="Helical" evidence="1">
    <location>
        <begin position="12"/>
        <end position="29"/>
    </location>
</feature>
<keyword evidence="1" id="KW-1133">Transmembrane helix</keyword>
<keyword evidence="3" id="KW-1185">Reference proteome</keyword>
<gene>
    <name evidence="2" type="ORF">AVW11_11270</name>
</gene>
<protein>
    <recommendedName>
        <fullName evidence="4">Integral membrane protein</fullName>
    </recommendedName>
</protein>